<reference evidence="1 2" key="2">
    <citation type="submission" date="2019-01" db="EMBL/GenBank/DDBJ databases">
        <authorList>
            <person name="Li Y."/>
        </authorList>
    </citation>
    <scope>NUCLEOTIDE SEQUENCE [LARGE SCALE GENOMIC DNA]</scope>
    <source>
        <strain evidence="1 2">SK2B-1</strain>
    </source>
</reference>
<protein>
    <submittedName>
        <fullName evidence="1">Uncharacterized protein</fullName>
    </submittedName>
</protein>
<dbReference type="Proteomes" id="UP000284476">
    <property type="component" value="Unassembled WGS sequence"/>
</dbReference>
<dbReference type="AlphaFoldDB" id="A0A443J6E1"/>
<proteinExistence type="predicted"/>
<reference evidence="1 2" key="1">
    <citation type="submission" date="2019-01" db="EMBL/GenBank/DDBJ databases">
        <title>Sinorhodobacter populi sp. nov. isolated from the symptomatic bark tissue of Populus euramericana canker.</title>
        <authorList>
            <person name="Xu G."/>
        </authorList>
    </citation>
    <scope>NUCLEOTIDE SEQUENCE [LARGE SCALE GENOMIC DNA]</scope>
    <source>
        <strain evidence="1 2">SK2B-1</strain>
    </source>
</reference>
<comment type="caution">
    <text evidence="1">The sequence shown here is derived from an EMBL/GenBank/DDBJ whole genome shotgun (WGS) entry which is preliminary data.</text>
</comment>
<organism evidence="1 2">
    <name type="scientific">Paenirhodobacter populi</name>
    <dbReference type="NCBI Taxonomy" id="2306993"/>
    <lineage>
        <taxon>Bacteria</taxon>
        <taxon>Pseudomonadati</taxon>
        <taxon>Pseudomonadota</taxon>
        <taxon>Alphaproteobacteria</taxon>
        <taxon>Rhodobacterales</taxon>
        <taxon>Rhodobacter group</taxon>
        <taxon>Paenirhodobacter</taxon>
    </lineage>
</organism>
<evidence type="ECO:0000313" key="1">
    <source>
        <dbReference type="EMBL" id="RWR16077.1"/>
    </source>
</evidence>
<name>A0A443J6E1_9RHOB</name>
<evidence type="ECO:0000313" key="2">
    <source>
        <dbReference type="Proteomes" id="UP000284476"/>
    </source>
</evidence>
<dbReference type="RefSeq" id="WP_128210604.1">
    <property type="nucleotide sequence ID" value="NZ_JBHRSO010000056.1"/>
</dbReference>
<gene>
    <name evidence="1" type="ORF">D2T30_22465</name>
</gene>
<accession>A0A443J6E1</accession>
<sequence length="261" mass="27934">MFEAIQDDLAEKAQHIAEPWAPTPLRKALTAVRLATAFGTVEALRAAKRSGAMTFLTDIPVEDLNLISEVIRHCFPTGGRALTVPGVSDGAVSKSAEVKFLRNLDEIMDAITPVIALLPVGLRLPVHLQHADIPAFRLPPISADILIAHLHAGQLSELLTDEPALRRALPDDALLARLDSSQALAALRAPDLHTVVKRLLAITTPAAADGPRLEEMTGSGPALTAARRLVDDLLAWKKGQISWQELSRSALFFGPSGTGKT</sequence>
<dbReference type="EMBL" id="SAUZ01000054">
    <property type="protein sequence ID" value="RWR16077.1"/>
    <property type="molecule type" value="Genomic_DNA"/>
</dbReference>